<dbReference type="AlphaFoldDB" id="A0A6C0FTZ4"/>
<keyword evidence="2" id="KW-1185">Reference proteome</keyword>
<evidence type="ECO:0000313" key="2">
    <source>
        <dbReference type="Proteomes" id="UP000476064"/>
    </source>
</evidence>
<name>A0A6C0FTZ4_9BACL</name>
<dbReference type="PANTHER" id="PTHR20883">
    <property type="entry name" value="PHYTANOYL-COA DIOXYGENASE DOMAIN CONTAINING 1"/>
    <property type="match status" value="1"/>
</dbReference>
<accession>A0A6C0FTZ4</accession>
<keyword evidence="1" id="KW-0560">Oxidoreductase</keyword>
<protein>
    <submittedName>
        <fullName evidence="1">Phytanoyl-CoA dioxygenase family protein</fullName>
    </submittedName>
</protein>
<dbReference type="Gene3D" id="2.60.120.620">
    <property type="entry name" value="q2cbj1_9rhob like domain"/>
    <property type="match status" value="1"/>
</dbReference>
<dbReference type="Pfam" id="PF05721">
    <property type="entry name" value="PhyH"/>
    <property type="match status" value="1"/>
</dbReference>
<dbReference type="SUPFAM" id="SSF51197">
    <property type="entry name" value="Clavaminate synthase-like"/>
    <property type="match status" value="1"/>
</dbReference>
<keyword evidence="1" id="KW-0223">Dioxygenase</keyword>
<sequence>MATAKEMFEEQGYVILRGLYSPEEADALKAEAAAIMARHGVDKSGVFLGLTAESPLFKEAAQTPELAKALKEIIGSSVVFMNDKLVFKNASTDFGSPWHQDYSYWHGSHKLSVWIALDDADESNGCLRILPGSHAETASHNGEVADDNGFIYRLNEADIDAERIVDCPAAKGDAIVFHDLLLHASYPNRSGADRWALISTYKDGTQPDPEYGWAKAAFVLE</sequence>
<proteinExistence type="predicted"/>
<dbReference type="GO" id="GO:0005506">
    <property type="term" value="F:iron ion binding"/>
    <property type="evidence" value="ECO:0007669"/>
    <property type="project" value="UniProtKB-ARBA"/>
</dbReference>
<dbReference type="KEGG" id="plyc:GXP70_01565"/>
<gene>
    <name evidence="1" type="ORF">GXP70_01565</name>
</gene>
<dbReference type="InterPro" id="IPR008775">
    <property type="entry name" value="Phytyl_CoA_dOase-like"/>
</dbReference>
<dbReference type="GO" id="GO:0016706">
    <property type="term" value="F:2-oxoglutarate-dependent dioxygenase activity"/>
    <property type="evidence" value="ECO:0007669"/>
    <property type="project" value="UniProtKB-ARBA"/>
</dbReference>
<reference evidence="1 2" key="1">
    <citation type="submission" date="2020-01" db="EMBL/GenBank/DDBJ databases">
        <title>Paenibacillus sp. nov., isolated from tomato rhizosphere.</title>
        <authorList>
            <person name="Weon H.-Y."/>
            <person name="Lee S.A."/>
        </authorList>
    </citation>
    <scope>NUCLEOTIDE SEQUENCE [LARGE SCALE GENOMIC DNA]</scope>
    <source>
        <strain evidence="1 2">12200R-189</strain>
    </source>
</reference>
<organism evidence="1 2">
    <name type="scientific">Paenibacillus lycopersici</name>
    <dbReference type="NCBI Taxonomy" id="2704462"/>
    <lineage>
        <taxon>Bacteria</taxon>
        <taxon>Bacillati</taxon>
        <taxon>Bacillota</taxon>
        <taxon>Bacilli</taxon>
        <taxon>Bacillales</taxon>
        <taxon>Paenibacillaceae</taxon>
        <taxon>Paenibacillus</taxon>
    </lineage>
</organism>
<dbReference type="EMBL" id="CP048209">
    <property type="protein sequence ID" value="QHT58794.1"/>
    <property type="molecule type" value="Genomic_DNA"/>
</dbReference>
<dbReference type="Proteomes" id="UP000476064">
    <property type="component" value="Chromosome"/>
</dbReference>
<evidence type="ECO:0000313" key="1">
    <source>
        <dbReference type="EMBL" id="QHT58794.1"/>
    </source>
</evidence>
<dbReference type="RefSeq" id="WP_162354864.1">
    <property type="nucleotide sequence ID" value="NZ_CP048209.1"/>
</dbReference>
<dbReference type="PANTHER" id="PTHR20883:SF46">
    <property type="entry name" value="PHYTANOYL-COA HYDROXYLASE"/>
    <property type="match status" value="1"/>
</dbReference>